<name>A0A9Q3CFK9_9BASI</name>
<sequence length="130" mass="14681">MCSSAMTDACDACQQEHKKCFLVAHPIQPHTQSSSHMRHPCEKSFVVGNVESTPEHKWTPRPQTGRQEFFCTISLVPSSINFSTPILGHNPMVTSLLDQRKMIIWPMNDGDGKRTFKLGLIVTMSCHPWD</sequence>
<evidence type="ECO:0000313" key="2">
    <source>
        <dbReference type="Proteomes" id="UP000765509"/>
    </source>
</evidence>
<comment type="caution">
    <text evidence="1">The sequence shown here is derived from an EMBL/GenBank/DDBJ whole genome shotgun (WGS) entry which is preliminary data.</text>
</comment>
<accession>A0A9Q3CFK9</accession>
<keyword evidence="2" id="KW-1185">Reference proteome</keyword>
<evidence type="ECO:0000313" key="1">
    <source>
        <dbReference type="EMBL" id="MBW0481757.1"/>
    </source>
</evidence>
<dbReference type="Proteomes" id="UP000765509">
    <property type="component" value="Unassembled WGS sequence"/>
</dbReference>
<protein>
    <submittedName>
        <fullName evidence="1">Uncharacterized protein</fullName>
    </submittedName>
</protein>
<dbReference type="EMBL" id="AVOT02006507">
    <property type="protein sequence ID" value="MBW0481757.1"/>
    <property type="molecule type" value="Genomic_DNA"/>
</dbReference>
<organism evidence="1 2">
    <name type="scientific">Austropuccinia psidii MF-1</name>
    <dbReference type="NCBI Taxonomy" id="1389203"/>
    <lineage>
        <taxon>Eukaryota</taxon>
        <taxon>Fungi</taxon>
        <taxon>Dikarya</taxon>
        <taxon>Basidiomycota</taxon>
        <taxon>Pucciniomycotina</taxon>
        <taxon>Pucciniomycetes</taxon>
        <taxon>Pucciniales</taxon>
        <taxon>Sphaerophragmiaceae</taxon>
        <taxon>Austropuccinia</taxon>
    </lineage>
</organism>
<gene>
    <name evidence="1" type="ORF">O181_021472</name>
</gene>
<reference evidence="1" key="1">
    <citation type="submission" date="2021-03" db="EMBL/GenBank/DDBJ databases">
        <title>Draft genome sequence of rust myrtle Austropuccinia psidii MF-1, a brazilian biotype.</title>
        <authorList>
            <person name="Quecine M.C."/>
            <person name="Pachon D.M.R."/>
            <person name="Bonatelli M.L."/>
            <person name="Correr F.H."/>
            <person name="Franceschini L.M."/>
            <person name="Leite T.F."/>
            <person name="Margarido G.R.A."/>
            <person name="Almeida C.A."/>
            <person name="Ferrarezi J.A."/>
            <person name="Labate C.A."/>
        </authorList>
    </citation>
    <scope>NUCLEOTIDE SEQUENCE</scope>
    <source>
        <strain evidence="1">MF-1</strain>
    </source>
</reference>
<dbReference type="AlphaFoldDB" id="A0A9Q3CFK9"/>
<proteinExistence type="predicted"/>